<dbReference type="Proteomes" id="UP000032721">
    <property type="component" value="Chromosome"/>
</dbReference>
<organism evidence="1 2">
    <name type="scientific">Xenorhabdus doucetiae</name>
    <dbReference type="NCBI Taxonomy" id="351671"/>
    <lineage>
        <taxon>Bacteria</taxon>
        <taxon>Pseudomonadati</taxon>
        <taxon>Pseudomonadota</taxon>
        <taxon>Gammaproteobacteria</taxon>
        <taxon>Enterobacterales</taxon>
        <taxon>Morganellaceae</taxon>
        <taxon>Xenorhabdus</taxon>
    </lineage>
</organism>
<sequence>MNSLAGRVLCLIWNVLLFVNEHIMNEHIMNEHSIKPVKEINIYGKNWYFRWYSLWQCAGGCGRSAADPRAART</sequence>
<evidence type="ECO:0000313" key="2">
    <source>
        <dbReference type="Proteomes" id="UP000032721"/>
    </source>
</evidence>
<dbReference type="HOGENOM" id="CLU_2704003_0_0_6"/>
<gene>
    <name evidence="1" type="ORF">XDD1_3313</name>
</gene>
<evidence type="ECO:0000313" key="1">
    <source>
        <dbReference type="EMBL" id="CDG19003.1"/>
    </source>
</evidence>
<name>A0A068QVK3_9GAMM</name>
<dbReference type="EMBL" id="FO704550">
    <property type="protein sequence ID" value="CDG19003.1"/>
    <property type="molecule type" value="Genomic_DNA"/>
</dbReference>
<accession>A0A068QVK3</accession>
<dbReference type="AlphaFoldDB" id="A0A068QVK3"/>
<dbReference type="KEGG" id="xdo:XDD1_3313"/>
<proteinExistence type="predicted"/>
<protein>
    <submittedName>
        <fullName evidence="1">Uncharacterized protein</fullName>
    </submittedName>
</protein>
<reference evidence="1 2" key="1">
    <citation type="submission" date="2013-07" db="EMBL/GenBank/DDBJ databases">
        <authorList>
            <person name="Genoscope - CEA"/>
        </authorList>
    </citation>
    <scope>NUCLEOTIDE SEQUENCE [LARGE SCALE GENOMIC DNA]</scope>
    <source>
        <strain evidence="2">FRM16 / DSM 17909</strain>
    </source>
</reference>